<comment type="caution">
    <text evidence="2">The sequence shown here is derived from an EMBL/GenBank/DDBJ whole genome shotgun (WGS) entry which is preliminary data.</text>
</comment>
<evidence type="ECO:0000313" key="2">
    <source>
        <dbReference type="EMBL" id="OKH16256.1"/>
    </source>
</evidence>
<keyword evidence="1" id="KW-0472">Membrane</keyword>
<keyword evidence="1" id="KW-0812">Transmembrane</keyword>
<dbReference type="EMBL" id="MRCA01000001">
    <property type="protein sequence ID" value="OKH16256.1"/>
    <property type="molecule type" value="Genomic_DNA"/>
</dbReference>
<gene>
    <name evidence="2" type="ORF">NIES592_00895</name>
</gene>
<dbReference type="OrthoDB" id="426035at2"/>
<organism evidence="2 3">
    <name type="scientific">Fischerella major NIES-592</name>
    <dbReference type="NCBI Taxonomy" id="210994"/>
    <lineage>
        <taxon>Bacteria</taxon>
        <taxon>Bacillati</taxon>
        <taxon>Cyanobacteriota</taxon>
        <taxon>Cyanophyceae</taxon>
        <taxon>Nostocales</taxon>
        <taxon>Hapalosiphonaceae</taxon>
        <taxon>Fischerella</taxon>
    </lineage>
</organism>
<sequence>MSIDPDVLLWRFMLDALSQGIPIAGGGGVALYTGINSRVAALVNVAFDGVVAIATGLAGKTS</sequence>
<dbReference type="RefSeq" id="WP_073554662.1">
    <property type="nucleotide sequence ID" value="NZ_MRCA01000001.1"/>
</dbReference>
<feature type="transmembrane region" description="Helical" evidence="1">
    <location>
        <begin position="39"/>
        <end position="59"/>
    </location>
</feature>
<feature type="transmembrane region" description="Helical" evidence="1">
    <location>
        <begin position="12"/>
        <end position="33"/>
    </location>
</feature>
<name>A0A1U7H4V9_9CYAN</name>
<protein>
    <submittedName>
        <fullName evidence="2">Uncharacterized protein</fullName>
    </submittedName>
</protein>
<keyword evidence="3" id="KW-1185">Reference proteome</keyword>
<evidence type="ECO:0000313" key="3">
    <source>
        <dbReference type="Proteomes" id="UP000186391"/>
    </source>
</evidence>
<dbReference type="Proteomes" id="UP000186391">
    <property type="component" value="Unassembled WGS sequence"/>
</dbReference>
<reference evidence="2 3" key="1">
    <citation type="submission" date="2016-11" db="EMBL/GenBank/DDBJ databases">
        <title>Draft Genome Sequences of Nine Cyanobacterial Strains from Diverse Habitats.</title>
        <authorList>
            <person name="Zhu T."/>
            <person name="Hou S."/>
            <person name="Lu X."/>
            <person name="Hess W.R."/>
        </authorList>
    </citation>
    <scope>NUCLEOTIDE SEQUENCE [LARGE SCALE GENOMIC DNA]</scope>
    <source>
        <strain evidence="2 3">NIES-592</strain>
    </source>
</reference>
<accession>A0A1U7H4V9</accession>
<dbReference type="AlphaFoldDB" id="A0A1U7H4V9"/>
<proteinExistence type="predicted"/>
<keyword evidence="1" id="KW-1133">Transmembrane helix</keyword>
<evidence type="ECO:0000256" key="1">
    <source>
        <dbReference type="SAM" id="Phobius"/>
    </source>
</evidence>